<feature type="domain" description="Cytochrome c" evidence="7">
    <location>
        <begin position="171"/>
        <end position="261"/>
    </location>
</feature>
<keyword evidence="1" id="KW-0813">Transport</keyword>
<dbReference type="GO" id="GO:0046872">
    <property type="term" value="F:metal ion binding"/>
    <property type="evidence" value="ECO:0007669"/>
    <property type="project" value="UniProtKB-KW"/>
</dbReference>
<dbReference type="EMBL" id="CP032228">
    <property type="protein sequence ID" value="QFI64640.1"/>
    <property type="molecule type" value="Genomic_DNA"/>
</dbReference>
<name>A0A5P6NF00_9SPHN</name>
<evidence type="ECO:0000256" key="6">
    <source>
        <dbReference type="PROSITE-ProRule" id="PRU00433"/>
    </source>
</evidence>
<evidence type="ECO:0000313" key="8">
    <source>
        <dbReference type="EMBL" id="QFI64640.1"/>
    </source>
</evidence>
<feature type="domain" description="Cytochrome c" evidence="7">
    <location>
        <begin position="68"/>
        <end position="155"/>
    </location>
</feature>
<proteinExistence type="predicted"/>
<dbReference type="InterPro" id="IPR036909">
    <property type="entry name" value="Cyt_c-like_dom_sf"/>
</dbReference>
<dbReference type="PANTHER" id="PTHR33751">
    <property type="entry name" value="CBB3-TYPE CYTOCHROME C OXIDASE SUBUNIT FIXP"/>
    <property type="match status" value="1"/>
</dbReference>
<dbReference type="PANTHER" id="PTHR33751:SF9">
    <property type="entry name" value="CYTOCHROME C4"/>
    <property type="match status" value="1"/>
</dbReference>
<evidence type="ECO:0000313" key="9">
    <source>
        <dbReference type="Proteomes" id="UP000325385"/>
    </source>
</evidence>
<evidence type="ECO:0000256" key="3">
    <source>
        <dbReference type="ARBA" id="ARBA00022723"/>
    </source>
</evidence>
<keyword evidence="5 6" id="KW-0408">Iron</keyword>
<dbReference type="Proteomes" id="UP000325385">
    <property type="component" value="Chromosome"/>
</dbReference>
<evidence type="ECO:0000256" key="1">
    <source>
        <dbReference type="ARBA" id="ARBA00022448"/>
    </source>
</evidence>
<dbReference type="GO" id="GO:0020037">
    <property type="term" value="F:heme binding"/>
    <property type="evidence" value="ECO:0007669"/>
    <property type="project" value="InterPro"/>
</dbReference>
<evidence type="ECO:0000256" key="4">
    <source>
        <dbReference type="ARBA" id="ARBA00022982"/>
    </source>
</evidence>
<dbReference type="Pfam" id="PF13442">
    <property type="entry name" value="Cytochrome_CBB3"/>
    <property type="match status" value="1"/>
</dbReference>
<organism evidence="8 9">
    <name type="scientific">Qipengyuania flava</name>
    <dbReference type="NCBI Taxonomy" id="192812"/>
    <lineage>
        <taxon>Bacteria</taxon>
        <taxon>Pseudomonadati</taxon>
        <taxon>Pseudomonadota</taxon>
        <taxon>Alphaproteobacteria</taxon>
        <taxon>Sphingomonadales</taxon>
        <taxon>Erythrobacteraceae</taxon>
        <taxon>Qipengyuania</taxon>
    </lineage>
</organism>
<evidence type="ECO:0000259" key="7">
    <source>
        <dbReference type="PROSITE" id="PS51007"/>
    </source>
</evidence>
<keyword evidence="4" id="KW-0249">Electron transport</keyword>
<gene>
    <name evidence="8" type="ORF">D0Y83_04865</name>
</gene>
<dbReference type="PROSITE" id="PS51007">
    <property type="entry name" value="CYTC"/>
    <property type="match status" value="2"/>
</dbReference>
<reference evidence="9" key="1">
    <citation type="submission" date="2018-09" db="EMBL/GenBank/DDBJ databases">
        <title>Nocardia yunnanensis sp. nov., an actinomycete isolated from a soil sample.</title>
        <authorList>
            <person name="Zhang J."/>
        </authorList>
    </citation>
    <scope>NUCLEOTIDE SEQUENCE [LARGE SCALE GENOMIC DNA]</scope>
    <source>
        <strain evidence="9">21-3</strain>
    </source>
</reference>
<evidence type="ECO:0000256" key="2">
    <source>
        <dbReference type="ARBA" id="ARBA00022617"/>
    </source>
</evidence>
<sequence>MRQAVHKRLRLRRSRWLSNSDAPHSPFPWEPDNCTLRSRQAMLFRSNLSVAAFAMALASCTPAPIDDPFDDTGELIALSGGDAGPQAACHTCHGLDGGGDGALVPRIASMDTGYLVRQLGFYADGQRSHPQMTWLAGRLNSEERLAVSAYYAAMDFPEGMEGSTTLTGPSCEIAKGYEIYHAGLPERALSSCASCHGETGLGSGGGNPPLIGQSAEYHAEQLRRWRNGERYGDALNVMHDAASKLQESEISPLAAYIAYGPEPSRRLGFPEECP</sequence>
<protein>
    <recommendedName>
        <fullName evidence="7">Cytochrome c domain-containing protein</fullName>
    </recommendedName>
</protein>
<dbReference type="InterPro" id="IPR050597">
    <property type="entry name" value="Cytochrome_c_Oxidase_Subunit"/>
</dbReference>
<dbReference type="Gene3D" id="1.10.760.10">
    <property type="entry name" value="Cytochrome c-like domain"/>
    <property type="match status" value="2"/>
</dbReference>
<dbReference type="GO" id="GO:0009055">
    <property type="term" value="F:electron transfer activity"/>
    <property type="evidence" value="ECO:0007669"/>
    <property type="project" value="InterPro"/>
</dbReference>
<dbReference type="InterPro" id="IPR009056">
    <property type="entry name" value="Cyt_c-like_dom"/>
</dbReference>
<dbReference type="AlphaFoldDB" id="A0A5P6NF00"/>
<evidence type="ECO:0000256" key="5">
    <source>
        <dbReference type="ARBA" id="ARBA00023004"/>
    </source>
</evidence>
<keyword evidence="3 6" id="KW-0479">Metal-binding</keyword>
<keyword evidence="2 6" id="KW-0349">Heme</keyword>
<dbReference type="SUPFAM" id="SSF46626">
    <property type="entry name" value="Cytochrome c"/>
    <property type="match status" value="2"/>
</dbReference>
<accession>A0A5P6NF00</accession>